<comment type="caution">
    <text evidence="1">The sequence shown here is derived from an EMBL/GenBank/DDBJ whole genome shotgun (WGS) entry which is preliminary data.</text>
</comment>
<name>A0A317VPH8_9EURO</name>
<dbReference type="OrthoDB" id="5273928at2759"/>
<evidence type="ECO:0000313" key="2">
    <source>
        <dbReference type="Proteomes" id="UP000247233"/>
    </source>
</evidence>
<dbReference type="VEuPathDB" id="FungiDB:BO70DRAFT_93032"/>
<sequence>MHRVPGDRQKLQDSTMNVDRRSGQVYLESTAIPSLSSSRGPAWVHETPFLPQGWEETSDAGPPSLKHAAMRQLLSDQRNLQPTLFAHVPWRIASYLWDCLGRSRKRTLHMWKLFATAYPEEFRHVSPYRRMKIEGPRLSLREYLGLVKSDSMGWRVVLTLAASHARVPELVEISSIRNLAALEIATPKHAQPVLDEAVSPLAALSDRIVRTWSELAAASGAFAHLRVLVLAQQTELSGLALRYLRAFPSLQLIMVLDCPGLVPVAGVDAEANGWEVVLGSEKPETLYECYRISLTDGTVLDGPVLDFQVGYQTGRALDNMRNMRQKPWTLFRRREKVEGRERGPPAAKRARVMKAGRGKDLGGLLREFL</sequence>
<dbReference type="AlphaFoldDB" id="A0A317VPH8"/>
<keyword evidence="2" id="KW-1185">Reference proteome</keyword>
<dbReference type="GeneID" id="37071089"/>
<organism evidence="1 2">
    <name type="scientific">Aspergillus heteromorphus CBS 117.55</name>
    <dbReference type="NCBI Taxonomy" id="1448321"/>
    <lineage>
        <taxon>Eukaryota</taxon>
        <taxon>Fungi</taxon>
        <taxon>Dikarya</taxon>
        <taxon>Ascomycota</taxon>
        <taxon>Pezizomycotina</taxon>
        <taxon>Eurotiomycetes</taxon>
        <taxon>Eurotiomycetidae</taxon>
        <taxon>Eurotiales</taxon>
        <taxon>Aspergillaceae</taxon>
        <taxon>Aspergillus</taxon>
        <taxon>Aspergillus subgen. Circumdati</taxon>
    </lineage>
</organism>
<dbReference type="EMBL" id="MSFL01000020">
    <property type="protein sequence ID" value="PWY76256.1"/>
    <property type="molecule type" value="Genomic_DNA"/>
</dbReference>
<reference evidence="1 2" key="1">
    <citation type="submission" date="2016-12" db="EMBL/GenBank/DDBJ databases">
        <title>The genomes of Aspergillus section Nigri reveals drivers in fungal speciation.</title>
        <authorList>
            <consortium name="DOE Joint Genome Institute"/>
            <person name="Vesth T.C."/>
            <person name="Nybo J."/>
            <person name="Theobald S."/>
            <person name="Brandl J."/>
            <person name="Frisvad J.C."/>
            <person name="Nielsen K.F."/>
            <person name="Lyhne E.K."/>
            <person name="Kogle M.E."/>
            <person name="Kuo A."/>
            <person name="Riley R."/>
            <person name="Clum A."/>
            <person name="Nolan M."/>
            <person name="Lipzen A."/>
            <person name="Salamov A."/>
            <person name="Henrissat B."/>
            <person name="Wiebenga A."/>
            <person name="De Vries R.P."/>
            <person name="Grigoriev I.V."/>
            <person name="Mortensen U.H."/>
            <person name="Andersen M.R."/>
            <person name="Baker S.E."/>
        </authorList>
    </citation>
    <scope>NUCLEOTIDE SEQUENCE [LARGE SCALE GENOMIC DNA]</scope>
    <source>
        <strain evidence="1 2">CBS 117.55</strain>
    </source>
</reference>
<proteinExistence type="predicted"/>
<protein>
    <submittedName>
        <fullName evidence="1">Uncharacterized protein</fullName>
    </submittedName>
</protein>
<evidence type="ECO:0000313" key="1">
    <source>
        <dbReference type="EMBL" id="PWY76256.1"/>
    </source>
</evidence>
<dbReference type="RefSeq" id="XP_025397620.1">
    <property type="nucleotide sequence ID" value="XM_025548852.1"/>
</dbReference>
<accession>A0A317VPH8</accession>
<dbReference type="Proteomes" id="UP000247233">
    <property type="component" value="Unassembled WGS sequence"/>
</dbReference>
<gene>
    <name evidence="1" type="ORF">BO70DRAFT_93032</name>
</gene>